<protein>
    <submittedName>
        <fullName evidence="1">Uncharacterized protein</fullName>
    </submittedName>
</protein>
<sequence>MPSSLPFSVFNIASIAGDGFMETDQVDPSTRWVRSADGLDQIPSSIGMESQRLIWTIAVLYLYSAWPQTTRTLRWNRTNTEQNAWPLLSLASSHYGSEMPLPISMTFLIHIL</sequence>
<organism evidence="1 2">
    <name type="scientific">Ensete ventricosum</name>
    <name type="common">Abyssinian banana</name>
    <name type="synonym">Musa ensete</name>
    <dbReference type="NCBI Taxonomy" id="4639"/>
    <lineage>
        <taxon>Eukaryota</taxon>
        <taxon>Viridiplantae</taxon>
        <taxon>Streptophyta</taxon>
        <taxon>Embryophyta</taxon>
        <taxon>Tracheophyta</taxon>
        <taxon>Spermatophyta</taxon>
        <taxon>Magnoliopsida</taxon>
        <taxon>Liliopsida</taxon>
        <taxon>Zingiberales</taxon>
        <taxon>Musaceae</taxon>
        <taxon>Ensete</taxon>
    </lineage>
</organism>
<keyword evidence="2" id="KW-1185">Reference proteome</keyword>
<reference evidence="1 2" key="1">
    <citation type="submission" date="2022-12" db="EMBL/GenBank/DDBJ databases">
        <title>Chromosome-scale assembly of the Ensete ventricosum genome.</title>
        <authorList>
            <person name="Dussert Y."/>
            <person name="Stocks J."/>
            <person name="Wendawek A."/>
            <person name="Woldeyes F."/>
            <person name="Nichols R.A."/>
            <person name="Borrell J.S."/>
        </authorList>
    </citation>
    <scope>NUCLEOTIDE SEQUENCE [LARGE SCALE GENOMIC DNA]</scope>
    <source>
        <strain evidence="2">cv. Maze</strain>
        <tissue evidence="1">Seeds</tissue>
    </source>
</reference>
<dbReference type="EMBL" id="JAQQAF010000009">
    <property type="protein sequence ID" value="KAJ8459986.1"/>
    <property type="molecule type" value="Genomic_DNA"/>
</dbReference>
<comment type="caution">
    <text evidence="1">The sequence shown here is derived from an EMBL/GenBank/DDBJ whole genome shotgun (WGS) entry which is preliminary data.</text>
</comment>
<dbReference type="Proteomes" id="UP001222027">
    <property type="component" value="Unassembled WGS sequence"/>
</dbReference>
<evidence type="ECO:0000313" key="2">
    <source>
        <dbReference type="Proteomes" id="UP001222027"/>
    </source>
</evidence>
<proteinExistence type="predicted"/>
<gene>
    <name evidence="1" type="ORF">OPV22_032912</name>
</gene>
<dbReference type="AlphaFoldDB" id="A0AAV8P0H4"/>
<name>A0AAV8P0H4_ENSVE</name>
<evidence type="ECO:0000313" key="1">
    <source>
        <dbReference type="EMBL" id="KAJ8459986.1"/>
    </source>
</evidence>
<accession>A0AAV8P0H4</accession>